<keyword evidence="2" id="KW-1185">Reference proteome</keyword>
<protein>
    <submittedName>
        <fullName evidence="1">Uncharacterized protein</fullName>
    </submittedName>
</protein>
<proteinExistence type="predicted"/>
<evidence type="ECO:0000313" key="1">
    <source>
        <dbReference type="EMBL" id="GIO50005.1"/>
    </source>
</evidence>
<dbReference type="Proteomes" id="UP000682811">
    <property type="component" value="Unassembled WGS sequence"/>
</dbReference>
<reference evidence="1 2" key="1">
    <citation type="submission" date="2021-03" db="EMBL/GenBank/DDBJ databases">
        <title>Antimicrobial resistance genes in bacteria isolated from Japanese honey, and their potential for conferring macrolide and lincosamide resistance in the American foulbrood pathogen Paenibacillus larvae.</title>
        <authorList>
            <person name="Okamoto M."/>
            <person name="Kumagai M."/>
            <person name="Kanamori H."/>
            <person name="Takamatsu D."/>
        </authorList>
    </citation>
    <scope>NUCLEOTIDE SEQUENCE [LARGE SCALE GENOMIC DNA]</scope>
    <source>
        <strain evidence="1 2">J34TS1</strain>
    </source>
</reference>
<sequence>MMRPDDGMNKSTRLNALTKQRSAIVAKMMCPDDGMNMSTRLNALTKQRNVIVAKMMANEI</sequence>
<gene>
    <name evidence="1" type="ORF">J34TS1_47700</name>
</gene>
<organism evidence="1 2">
    <name type="scientific">Paenibacillus azoreducens</name>
    <dbReference type="NCBI Taxonomy" id="116718"/>
    <lineage>
        <taxon>Bacteria</taxon>
        <taxon>Bacillati</taxon>
        <taxon>Bacillota</taxon>
        <taxon>Bacilli</taxon>
        <taxon>Bacillales</taxon>
        <taxon>Paenibacillaceae</taxon>
        <taxon>Paenibacillus</taxon>
    </lineage>
</organism>
<dbReference type="AlphaFoldDB" id="A0A920CT55"/>
<accession>A0A920CT55</accession>
<comment type="caution">
    <text evidence="1">The sequence shown here is derived from an EMBL/GenBank/DDBJ whole genome shotgun (WGS) entry which is preliminary data.</text>
</comment>
<evidence type="ECO:0000313" key="2">
    <source>
        <dbReference type="Proteomes" id="UP000682811"/>
    </source>
</evidence>
<name>A0A920CT55_9BACL</name>
<dbReference type="EMBL" id="BORT01000027">
    <property type="protein sequence ID" value="GIO50005.1"/>
    <property type="molecule type" value="Genomic_DNA"/>
</dbReference>